<gene>
    <name evidence="10" type="primary">SLC37A3</name>
    <name evidence="10" type="ORF">SNAT2548_LOCUS13801</name>
</gene>
<feature type="transmembrane region" description="Helical" evidence="8">
    <location>
        <begin position="331"/>
        <end position="349"/>
    </location>
</feature>
<dbReference type="InterPro" id="IPR036259">
    <property type="entry name" value="MFS_trans_sf"/>
</dbReference>
<feature type="transmembrane region" description="Helical" evidence="8">
    <location>
        <begin position="303"/>
        <end position="324"/>
    </location>
</feature>
<evidence type="ECO:0000256" key="5">
    <source>
        <dbReference type="ARBA" id="ARBA00022692"/>
    </source>
</evidence>
<keyword evidence="5 8" id="KW-0812">Transmembrane</keyword>
<dbReference type="PANTHER" id="PTHR43184:SF12">
    <property type="entry name" value="SUGAR PHOSPHATE EXCHANGER 3"/>
    <property type="match status" value="1"/>
</dbReference>
<feature type="transmembrane region" description="Helical" evidence="8">
    <location>
        <begin position="195"/>
        <end position="216"/>
    </location>
</feature>
<evidence type="ECO:0000256" key="8">
    <source>
        <dbReference type="SAM" id="Phobius"/>
    </source>
</evidence>
<name>A0A812MDV6_9DINO</name>
<reference evidence="10" key="1">
    <citation type="submission" date="2021-02" db="EMBL/GenBank/DDBJ databases">
        <authorList>
            <person name="Dougan E. K."/>
            <person name="Rhodes N."/>
            <person name="Thang M."/>
            <person name="Chan C."/>
        </authorList>
    </citation>
    <scope>NUCLEOTIDE SEQUENCE</scope>
</reference>
<dbReference type="Gene3D" id="1.20.1250.20">
    <property type="entry name" value="MFS general substrate transporter like domains"/>
    <property type="match status" value="2"/>
</dbReference>
<dbReference type="EMBL" id="CAJNDS010001513">
    <property type="protein sequence ID" value="CAE7262921.1"/>
    <property type="molecule type" value="Genomic_DNA"/>
</dbReference>
<dbReference type="InterPro" id="IPR000849">
    <property type="entry name" value="Sugar_P_transporter"/>
</dbReference>
<proteinExistence type="inferred from homology"/>
<dbReference type="GO" id="GO:0005789">
    <property type="term" value="C:endoplasmic reticulum membrane"/>
    <property type="evidence" value="ECO:0007669"/>
    <property type="project" value="TreeGrafter"/>
</dbReference>
<evidence type="ECO:0000256" key="6">
    <source>
        <dbReference type="ARBA" id="ARBA00022989"/>
    </source>
</evidence>
<dbReference type="Pfam" id="PF07690">
    <property type="entry name" value="MFS_1"/>
    <property type="match status" value="1"/>
</dbReference>
<dbReference type="InterPro" id="IPR020846">
    <property type="entry name" value="MFS_dom"/>
</dbReference>
<dbReference type="PROSITE" id="PS50850">
    <property type="entry name" value="MFS"/>
    <property type="match status" value="1"/>
</dbReference>
<organism evidence="10 11">
    <name type="scientific">Symbiodinium natans</name>
    <dbReference type="NCBI Taxonomy" id="878477"/>
    <lineage>
        <taxon>Eukaryota</taxon>
        <taxon>Sar</taxon>
        <taxon>Alveolata</taxon>
        <taxon>Dinophyceae</taxon>
        <taxon>Suessiales</taxon>
        <taxon>Symbiodiniaceae</taxon>
        <taxon>Symbiodinium</taxon>
    </lineage>
</organism>
<feature type="domain" description="Major facilitator superfamily (MFS) profile" evidence="9">
    <location>
        <begin position="34"/>
        <end position="450"/>
    </location>
</feature>
<feature type="transmembrane region" description="Helical" evidence="8">
    <location>
        <begin position="100"/>
        <end position="118"/>
    </location>
</feature>
<feature type="transmembrane region" description="Helical" evidence="8">
    <location>
        <begin position="422"/>
        <end position="444"/>
    </location>
</feature>
<evidence type="ECO:0000256" key="3">
    <source>
        <dbReference type="ARBA" id="ARBA00022448"/>
    </source>
</evidence>
<evidence type="ECO:0000313" key="10">
    <source>
        <dbReference type="EMBL" id="CAE7262921.1"/>
    </source>
</evidence>
<comment type="similarity">
    <text evidence="2">Belongs to the major facilitator superfamily. Organophosphate:Pi antiporter (OPA) (TC 2.A.1.4) family.</text>
</comment>
<feature type="transmembrane region" description="Helical" evidence="8">
    <location>
        <begin position="30"/>
        <end position="47"/>
    </location>
</feature>
<evidence type="ECO:0000259" key="9">
    <source>
        <dbReference type="PROSITE" id="PS50850"/>
    </source>
</evidence>
<evidence type="ECO:0000256" key="7">
    <source>
        <dbReference type="ARBA" id="ARBA00023136"/>
    </source>
</evidence>
<dbReference type="InterPro" id="IPR011701">
    <property type="entry name" value="MFS"/>
</dbReference>
<evidence type="ECO:0000256" key="1">
    <source>
        <dbReference type="ARBA" id="ARBA00004141"/>
    </source>
</evidence>
<dbReference type="PANTHER" id="PTHR43184">
    <property type="entry name" value="MAJOR FACILITATOR SUPERFAMILY TRANSPORTER 16, ISOFORM B"/>
    <property type="match status" value="1"/>
</dbReference>
<accession>A0A812MDV6</accession>
<evidence type="ECO:0000256" key="4">
    <source>
        <dbReference type="ARBA" id="ARBA00022597"/>
    </source>
</evidence>
<evidence type="ECO:0000256" key="2">
    <source>
        <dbReference type="ARBA" id="ARBA00009598"/>
    </source>
</evidence>
<feature type="transmembrane region" description="Helical" evidence="8">
    <location>
        <begin position="67"/>
        <end position="88"/>
    </location>
</feature>
<keyword evidence="4" id="KW-0762">Sugar transport</keyword>
<sequence length="480" mass="52038">MASRIQEYIYGGPEQSDKERAKCSVTMDGRIILTAVLTFVTYVMYHAQRITFSGIAASLKEEAGFTATKLGVMSTGYMFAYAIGQFLCGRFADFVRPKRALVWGMLACAVLPIIEGFLGSSGCGGTGGCYGLWTILRISEGLFQATGWTCTVAIMGNWFPSEGRGLIMGAWSTNSNVGDIFGLHVSAAILESSPWYVALWVMAGLMIFWTFVNMIFLRGTPPPLSLDWQYKEAEATQVDQEVSGTYASFCQVLCIPGLMLYSSCYLFIKLVNYALFLWLPFYLSEGIGVDKSLANLMSTRFDLGFIVGAVLAGLLSDVTSHWAGMPMRSPVVSGFLLLSLLPMSVMRFSTNPDTIKWAIFFCGILQGGPADALTSAVSVDLGKHPSLQGARATATVTGIIDGTGAVGAAVGQYMVGLLSDQLGWKSVFMFLLTCLALAFISSLFRLHKELRDAKEARMNGFLGTCDSESSEASDTFEQYA</sequence>
<keyword evidence="7 8" id="KW-0472">Membrane</keyword>
<dbReference type="OrthoDB" id="431005at2759"/>
<dbReference type="AlphaFoldDB" id="A0A812MDV6"/>
<protein>
    <submittedName>
        <fullName evidence="10">SLC37A3 protein</fullName>
    </submittedName>
</protein>
<evidence type="ECO:0000313" key="11">
    <source>
        <dbReference type="Proteomes" id="UP000604046"/>
    </source>
</evidence>
<dbReference type="SUPFAM" id="SSF103473">
    <property type="entry name" value="MFS general substrate transporter"/>
    <property type="match status" value="1"/>
</dbReference>
<comment type="caution">
    <text evidence="10">The sequence shown here is derived from an EMBL/GenBank/DDBJ whole genome shotgun (WGS) entry which is preliminary data.</text>
</comment>
<keyword evidence="6 8" id="KW-1133">Transmembrane helix</keyword>
<keyword evidence="11" id="KW-1185">Reference proteome</keyword>
<dbReference type="PIRSF" id="PIRSF002808">
    <property type="entry name" value="Hexose_phosphate_transp"/>
    <property type="match status" value="1"/>
</dbReference>
<comment type="subcellular location">
    <subcellularLocation>
        <location evidence="1">Membrane</location>
        <topology evidence="1">Multi-pass membrane protein</topology>
    </subcellularLocation>
</comment>
<dbReference type="Proteomes" id="UP000604046">
    <property type="component" value="Unassembled WGS sequence"/>
</dbReference>
<keyword evidence="3" id="KW-0813">Transport</keyword>
<dbReference type="GO" id="GO:0022857">
    <property type="term" value="F:transmembrane transporter activity"/>
    <property type="evidence" value="ECO:0007669"/>
    <property type="project" value="InterPro"/>
</dbReference>
<feature type="transmembrane region" description="Helical" evidence="8">
    <location>
        <begin position="264"/>
        <end position="283"/>
    </location>
</feature>